<dbReference type="UniPathway" id="UPA00031">
    <property type="reaction ID" value="UER00012"/>
</dbReference>
<evidence type="ECO:0000256" key="2">
    <source>
        <dbReference type="ARBA" id="ARBA00005011"/>
    </source>
</evidence>
<dbReference type="GO" id="GO:0030170">
    <property type="term" value="F:pyridoxal phosphate binding"/>
    <property type="evidence" value="ECO:0007669"/>
    <property type="project" value="InterPro"/>
</dbReference>
<keyword evidence="5 9" id="KW-0032">Aminotransferase</keyword>
<evidence type="ECO:0000256" key="4">
    <source>
        <dbReference type="ARBA" id="ARBA00011738"/>
    </source>
</evidence>
<dbReference type="InterPro" id="IPR050106">
    <property type="entry name" value="HistidinolP_aminotransfase"/>
</dbReference>
<evidence type="ECO:0000256" key="3">
    <source>
        <dbReference type="ARBA" id="ARBA00007970"/>
    </source>
</evidence>
<evidence type="ECO:0000256" key="7">
    <source>
        <dbReference type="ARBA" id="ARBA00022898"/>
    </source>
</evidence>
<comment type="catalytic activity">
    <reaction evidence="8 9">
        <text>L-histidinol phosphate + 2-oxoglutarate = 3-(imidazol-4-yl)-2-oxopropyl phosphate + L-glutamate</text>
        <dbReference type="Rhea" id="RHEA:23744"/>
        <dbReference type="ChEBI" id="CHEBI:16810"/>
        <dbReference type="ChEBI" id="CHEBI:29985"/>
        <dbReference type="ChEBI" id="CHEBI:57766"/>
        <dbReference type="ChEBI" id="CHEBI:57980"/>
        <dbReference type="EC" id="2.6.1.9"/>
    </reaction>
</comment>
<comment type="pathway">
    <text evidence="2 9">Amino-acid biosynthesis; L-histidine biosynthesis; L-histidine from 5-phospho-alpha-D-ribose 1-diphosphate: step 7/9.</text>
</comment>
<dbReference type="SUPFAM" id="SSF53383">
    <property type="entry name" value="PLP-dependent transferases"/>
    <property type="match status" value="1"/>
</dbReference>
<dbReference type="Proteomes" id="UP000886124">
    <property type="component" value="Unassembled WGS sequence"/>
</dbReference>
<dbReference type="InterPro" id="IPR015424">
    <property type="entry name" value="PyrdxlP-dep_Trfase"/>
</dbReference>
<evidence type="ECO:0000256" key="6">
    <source>
        <dbReference type="ARBA" id="ARBA00022679"/>
    </source>
</evidence>
<dbReference type="CDD" id="cd00609">
    <property type="entry name" value="AAT_like"/>
    <property type="match status" value="1"/>
</dbReference>
<feature type="domain" description="Aminotransferase class I/classII large" evidence="10">
    <location>
        <begin position="31"/>
        <end position="354"/>
    </location>
</feature>
<organism evidence="11">
    <name type="scientific">Caldithrix abyssi</name>
    <dbReference type="NCBI Taxonomy" id="187145"/>
    <lineage>
        <taxon>Bacteria</taxon>
        <taxon>Pseudomonadati</taxon>
        <taxon>Calditrichota</taxon>
        <taxon>Calditrichia</taxon>
        <taxon>Calditrichales</taxon>
        <taxon>Calditrichaceae</taxon>
        <taxon>Caldithrix</taxon>
    </lineage>
</organism>
<dbReference type="InterPro" id="IPR004839">
    <property type="entry name" value="Aminotransferase_I/II_large"/>
</dbReference>
<dbReference type="Gene3D" id="3.90.1150.10">
    <property type="entry name" value="Aspartate Aminotransferase, domain 1"/>
    <property type="match status" value="1"/>
</dbReference>
<dbReference type="EC" id="2.6.1.9" evidence="9"/>
<dbReference type="GO" id="GO:0000105">
    <property type="term" value="P:L-histidine biosynthetic process"/>
    <property type="evidence" value="ECO:0007669"/>
    <property type="project" value="UniProtKB-UniRule"/>
</dbReference>
<dbReference type="NCBIfam" id="TIGR01141">
    <property type="entry name" value="hisC"/>
    <property type="match status" value="1"/>
</dbReference>
<name>A0A7V5UF16_CALAY</name>
<keyword evidence="7 9" id="KW-0663">Pyridoxal phosphate</keyword>
<evidence type="ECO:0000256" key="1">
    <source>
        <dbReference type="ARBA" id="ARBA00001933"/>
    </source>
</evidence>
<dbReference type="PANTHER" id="PTHR43643">
    <property type="entry name" value="HISTIDINOL-PHOSPHATE AMINOTRANSFERASE 2"/>
    <property type="match status" value="1"/>
</dbReference>
<dbReference type="InterPro" id="IPR015421">
    <property type="entry name" value="PyrdxlP-dep_Trfase_major"/>
</dbReference>
<evidence type="ECO:0000256" key="8">
    <source>
        <dbReference type="ARBA" id="ARBA00047481"/>
    </source>
</evidence>
<dbReference type="PANTHER" id="PTHR43643:SF3">
    <property type="entry name" value="HISTIDINOL-PHOSPHATE AMINOTRANSFERASE"/>
    <property type="match status" value="1"/>
</dbReference>
<evidence type="ECO:0000256" key="9">
    <source>
        <dbReference type="HAMAP-Rule" id="MF_01023"/>
    </source>
</evidence>
<feature type="modified residue" description="N6-(pyridoxal phosphate)lysine" evidence="9">
    <location>
        <position position="222"/>
    </location>
</feature>
<dbReference type="InterPro" id="IPR015422">
    <property type="entry name" value="PyrdxlP-dep_Trfase_small"/>
</dbReference>
<sequence>MPLVPKHIKELQPYKAGKPIEELRRELGLKRIIKLASNENPIGVSPKALSAMRNALKEVNRYPASDGYCLRKALADLYDVKLDNVFLGHGSEGIISLIMRTFLLDDEEAITSFGSFIAFNIQAQSRGIKLIKAPLKDYHIDLQAILDRVTPKTKIIYLANPNNPTGTIFRVHEFLNFIKQVPPRVLVILDEAYFEFAHDDPKYPDSMQYRLDNVITLRTFSKAYGLAGVRLGYGFAHESLISNLMKIKLAFEPSSIALAAGVAAMEDKDFLEQTLHLARVGKELFYRLFEKLGIRYIRSHTNFVTIILENKERVQQIYDRLLRKGIIVRPLDAFGLPHCIRISVGLEKENEIFARTFEKVL</sequence>
<dbReference type="AlphaFoldDB" id="A0A7V5UF16"/>
<dbReference type="EMBL" id="DROD01000468">
    <property type="protein sequence ID" value="HHJ52932.1"/>
    <property type="molecule type" value="Genomic_DNA"/>
</dbReference>
<dbReference type="InterPro" id="IPR001917">
    <property type="entry name" value="Aminotrans_II_pyridoxalP_BS"/>
</dbReference>
<gene>
    <name evidence="9" type="primary">hisC</name>
    <name evidence="11" type="ORF">ENJ89_07035</name>
</gene>
<comment type="cofactor">
    <cofactor evidence="1 9">
        <name>pyridoxal 5'-phosphate</name>
        <dbReference type="ChEBI" id="CHEBI:597326"/>
    </cofactor>
</comment>
<keyword evidence="9" id="KW-0028">Amino-acid biosynthesis</keyword>
<evidence type="ECO:0000259" key="10">
    <source>
        <dbReference type="Pfam" id="PF00155"/>
    </source>
</evidence>
<dbReference type="GO" id="GO:0004400">
    <property type="term" value="F:histidinol-phosphate transaminase activity"/>
    <property type="evidence" value="ECO:0007669"/>
    <property type="project" value="UniProtKB-UniRule"/>
</dbReference>
<dbReference type="HAMAP" id="MF_01023">
    <property type="entry name" value="HisC_aminotrans_2"/>
    <property type="match status" value="1"/>
</dbReference>
<evidence type="ECO:0000256" key="5">
    <source>
        <dbReference type="ARBA" id="ARBA00022576"/>
    </source>
</evidence>
<proteinExistence type="inferred from homology"/>
<accession>A0A7V5UF16</accession>
<protein>
    <recommendedName>
        <fullName evidence="9">Histidinol-phosphate aminotransferase</fullName>
        <ecNumber evidence="9">2.6.1.9</ecNumber>
    </recommendedName>
    <alternativeName>
        <fullName evidence="9">Imidazole acetol-phosphate transaminase</fullName>
    </alternativeName>
</protein>
<evidence type="ECO:0000313" key="11">
    <source>
        <dbReference type="EMBL" id="HHJ52932.1"/>
    </source>
</evidence>
<comment type="similarity">
    <text evidence="3 9">Belongs to the class-II pyridoxal-phosphate-dependent aminotransferase family. Histidinol-phosphate aminotransferase subfamily.</text>
</comment>
<dbReference type="Gene3D" id="3.40.640.10">
    <property type="entry name" value="Type I PLP-dependent aspartate aminotransferase-like (Major domain)"/>
    <property type="match status" value="1"/>
</dbReference>
<keyword evidence="6 9" id="KW-0808">Transferase</keyword>
<comment type="caution">
    <text evidence="11">The sequence shown here is derived from an EMBL/GenBank/DDBJ whole genome shotgun (WGS) entry which is preliminary data.</text>
</comment>
<dbReference type="PROSITE" id="PS00599">
    <property type="entry name" value="AA_TRANSFER_CLASS_2"/>
    <property type="match status" value="1"/>
</dbReference>
<keyword evidence="9" id="KW-0368">Histidine biosynthesis</keyword>
<reference evidence="11" key="1">
    <citation type="journal article" date="2020" name="mSystems">
        <title>Genome- and Community-Level Interaction Insights into Carbon Utilization and Element Cycling Functions of Hydrothermarchaeota in Hydrothermal Sediment.</title>
        <authorList>
            <person name="Zhou Z."/>
            <person name="Liu Y."/>
            <person name="Xu W."/>
            <person name="Pan J."/>
            <person name="Luo Z.H."/>
            <person name="Li M."/>
        </authorList>
    </citation>
    <scope>NUCLEOTIDE SEQUENCE [LARGE SCALE GENOMIC DNA]</scope>
    <source>
        <strain evidence="11">HyVt-527</strain>
    </source>
</reference>
<dbReference type="Pfam" id="PF00155">
    <property type="entry name" value="Aminotran_1_2"/>
    <property type="match status" value="1"/>
</dbReference>
<comment type="subunit">
    <text evidence="4 9">Homodimer.</text>
</comment>
<dbReference type="InterPro" id="IPR005861">
    <property type="entry name" value="HisP_aminotrans"/>
</dbReference>